<dbReference type="Pfam" id="PF12850">
    <property type="entry name" value="Metallophos_2"/>
    <property type="match status" value="1"/>
</dbReference>
<feature type="domain" description="Calcineurin-like phosphoesterase" evidence="3">
    <location>
        <begin position="4"/>
        <end position="148"/>
    </location>
</feature>
<sequence length="158" mass="17549">MIVIPVFSDTHGFKETIKMCGEIAMGYDFFFHLGDNIKDALEIERLSGKQGFKVVGNTDLGAKGDEKILLTIKGKRILLSHGHQFGVKSGLTRLSYYCEENNIDLAIFGHTHVSLIEEFNGIKFFNPGSPVLPRGGTRRSYGVISISDEGIWLELKSL</sequence>
<evidence type="ECO:0000313" key="5">
    <source>
        <dbReference type="Proteomes" id="UP000243819"/>
    </source>
</evidence>
<dbReference type="InterPro" id="IPR024654">
    <property type="entry name" value="Calcineurin-like_PHP_lpxH"/>
</dbReference>
<reference evidence="5" key="1">
    <citation type="submission" date="2016-10" db="EMBL/GenBank/DDBJ databases">
        <authorList>
            <person name="Varghese N."/>
            <person name="Submissions S."/>
        </authorList>
    </citation>
    <scope>NUCLEOTIDE SEQUENCE [LARGE SCALE GENOMIC DNA]</scope>
    <source>
        <strain evidence="5">DSM 13577</strain>
    </source>
</reference>
<dbReference type="EMBL" id="FOIF01000021">
    <property type="protein sequence ID" value="SES93330.1"/>
    <property type="molecule type" value="Genomic_DNA"/>
</dbReference>
<dbReference type="STRING" id="1120990.SAMN03080614_102127"/>
<accession>A0A1I0AGC5</accession>
<dbReference type="NCBIfam" id="TIGR00040">
    <property type="entry name" value="yfcE"/>
    <property type="match status" value="1"/>
</dbReference>
<gene>
    <name evidence="4" type="ORF">SAMN03080614_102127</name>
</gene>
<evidence type="ECO:0000259" key="3">
    <source>
        <dbReference type="Pfam" id="PF12850"/>
    </source>
</evidence>
<evidence type="ECO:0000256" key="1">
    <source>
        <dbReference type="ARBA" id="ARBA00008950"/>
    </source>
</evidence>
<evidence type="ECO:0000313" key="4">
    <source>
        <dbReference type="EMBL" id="SES93330.1"/>
    </source>
</evidence>
<dbReference type="GO" id="GO:0016787">
    <property type="term" value="F:hydrolase activity"/>
    <property type="evidence" value="ECO:0007669"/>
    <property type="project" value="UniProtKB-UniRule"/>
</dbReference>
<dbReference type="AlphaFoldDB" id="A0A1I0AGC5"/>
<dbReference type="OrthoDB" id="9800565at2"/>
<proteinExistence type="inferred from homology"/>
<comment type="similarity">
    <text evidence="1 2">Belongs to the metallophosphoesterase superfamily. YfcE family.</text>
</comment>
<keyword evidence="5" id="KW-1185">Reference proteome</keyword>
<keyword evidence="2" id="KW-0479">Metal-binding</keyword>
<dbReference type="SUPFAM" id="SSF56300">
    <property type="entry name" value="Metallo-dependent phosphatases"/>
    <property type="match status" value="1"/>
</dbReference>
<name>A0A1I0AGC5_9FIRM</name>
<dbReference type="GO" id="GO:0046872">
    <property type="term" value="F:metal ion binding"/>
    <property type="evidence" value="ECO:0007669"/>
    <property type="project" value="UniProtKB-KW"/>
</dbReference>
<comment type="cofactor">
    <cofactor evidence="2">
        <name>a divalent metal cation</name>
        <dbReference type="ChEBI" id="CHEBI:60240"/>
    </cofactor>
</comment>
<dbReference type="InterPro" id="IPR029052">
    <property type="entry name" value="Metallo-depent_PP-like"/>
</dbReference>
<dbReference type="EC" id="3.1.4.-" evidence="2"/>
<dbReference type="Gene3D" id="3.60.21.10">
    <property type="match status" value="1"/>
</dbReference>
<evidence type="ECO:0000256" key="2">
    <source>
        <dbReference type="RuleBase" id="RU362039"/>
    </source>
</evidence>
<dbReference type="Proteomes" id="UP000243819">
    <property type="component" value="Unassembled WGS sequence"/>
</dbReference>
<dbReference type="InterPro" id="IPR000979">
    <property type="entry name" value="Phosphodiesterase_MJ0936/Vps29"/>
</dbReference>
<dbReference type="RefSeq" id="WP_091350554.1">
    <property type="nucleotide sequence ID" value="NZ_FOIF01000021.1"/>
</dbReference>
<dbReference type="PANTHER" id="PTHR11124">
    <property type="entry name" value="VACUOLAR SORTING PROTEIN VPS29"/>
    <property type="match status" value="1"/>
</dbReference>
<organism evidence="4 5">
    <name type="scientific">Anaerobranca gottschalkii DSM 13577</name>
    <dbReference type="NCBI Taxonomy" id="1120990"/>
    <lineage>
        <taxon>Bacteria</taxon>
        <taxon>Bacillati</taxon>
        <taxon>Bacillota</taxon>
        <taxon>Clostridia</taxon>
        <taxon>Eubacteriales</taxon>
        <taxon>Proteinivoracaceae</taxon>
        <taxon>Anaerobranca</taxon>
    </lineage>
</organism>
<protein>
    <recommendedName>
        <fullName evidence="2">Phosphoesterase</fullName>
        <ecNumber evidence="2">3.1.4.-</ecNumber>
    </recommendedName>
</protein>